<dbReference type="PANTHER" id="PTHR12110">
    <property type="entry name" value="HYDROXYPYRUVATE ISOMERASE"/>
    <property type="match status" value="1"/>
</dbReference>
<dbReference type="InterPro" id="IPR036237">
    <property type="entry name" value="Xyl_isomerase-like_sf"/>
</dbReference>
<dbReference type="GO" id="GO:0006281">
    <property type="term" value="P:DNA repair"/>
    <property type="evidence" value="ECO:0007669"/>
    <property type="project" value="InterPro"/>
</dbReference>
<dbReference type="RefSeq" id="WP_126047260.1">
    <property type="nucleotide sequence ID" value="NZ_QYTV02000001.1"/>
</dbReference>
<dbReference type="EMBL" id="QYTV02000001">
    <property type="protein sequence ID" value="RST77347.1"/>
    <property type="molecule type" value="Genomic_DNA"/>
</dbReference>
<dbReference type="InterPro" id="IPR001719">
    <property type="entry name" value="AP_endonuc_2"/>
</dbReference>
<proteinExistence type="predicted"/>
<dbReference type="GO" id="GO:0008270">
    <property type="term" value="F:zinc ion binding"/>
    <property type="evidence" value="ECO:0007669"/>
    <property type="project" value="InterPro"/>
</dbReference>
<dbReference type="Proteomes" id="UP000287156">
    <property type="component" value="Unassembled WGS sequence"/>
</dbReference>
<dbReference type="Gene3D" id="3.20.20.150">
    <property type="entry name" value="Divalent-metal-dependent TIM barrel enzymes"/>
    <property type="match status" value="1"/>
</dbReference>
<dbReference type="InterPro" id="IPR013022">
    <property type="entry name" value="Xyl_isomerase-like_TIM-brl"/>
</dbReference>
<keyword evidence="3" id="KW-1185">Reference proteome</keyword>
<protein>
    <submittedName>
        <fullName evidence="2">Sugar phosphate isomerase/epimerase</fullName>
    </submittedName>
</protein>
<keyword evidence="2" id="KW-0413">Isomerase</keyword>
<gene>
    <name evidence="2" type="ORF">D4T97_002345</name>
</gene>
<dbReference type="Pfam" id="PF01261">
    <property type="entry name" value="AP_endonuc_2"/>
    <property type="match status" value="1"/>
</dbReference>
<comment type="caution">
    <text evidence="2">The sequence shown here is derived from an EMBL/GenBank/DDBJ whole genome shotgun (WGS) entry which is preliminary data.</text>
</comment>
<dbReference type="GO" id="GO:0003677">
    <property type="term" value="F:DNA binding"/>
    <property type="evidence" value="ECO:0007669"/>
    <property type="project" value="InterPro"/>
</dbReference>
<dbReference type="GO" id="GO:0016853">
    <property type="term" value="F:isomerase activity"/>
    <property type="evidence" value="ECO:0007669"/>
    <property type="project" value="UniProtKB-KW"/>
</dbReference>
<name>A0A429Y799_9BACI</name>
<evidence type="ECO:0000259" key="1">
    <source>
        <dbReference type="Pfam" id="PF01261"/>
    </source>
</evidence>
<dbReference type="SMART" id="SM00518">
    <property type="entry name" value="AP2Ec"/>
    <property type="match status" value="1"/>
</dbReference>
<accession>A0A429Y799</accession>
<dbReference type="OrthoDB" id="110795at2"/>
<dbReference type="SUPFAM" id="SSF51658">
    <property type="entry name" value="Xylose isomerase-like"/>
    <property type="match status" value="1"/>
</dbReference>
<organism evidence="2 3">
    <name type="scientific">Siminovitchia acidinfaciens</name>
    <dbReference type="NCBI Taxonomy" id="2321395"/>
    <lineage>
        <taxon>Bacteria</taxon>
        <taxon>Bacillati</taxon>
        <taxon>Bacillota</taxon>
        <taxon>Bacilli</taxon>
        <taxon>Bacillales</taxon>
        <taxon>Bacillaceae</taxon>
        <taxon>Siminovitchia</taxon>
    </lineage>
</organism>
<dbReference type="InterPro" id="IPR050312">
    <property type="entry name" value="IolE/XylAMocC-like"/>
</dbReference>
<evidence type="ECO:0000313" key="2">
    <source>
        <dbReference type="EMBL" id="RST77347.1"/>
    </source>
</evidence>
<dbReference type="PANTHER" id="PTHR12110:SF21">
    <property type="entry name" value="XYLOSE ISOMERASE-LIKE TIM BARREL DOMAIN-CONTAINING PROTEIN"/>
    <property type="match status" value="1"/>
</dbReference>
<feature type="domain" description="Xylose isomerase-like TIM barrel" evidence="1">
    <location>
        <begin position="27"/>
        <end position="232"/>
    </location>
</feature>
<sequence>MRYSISTYTLFALPIEPAIEALILKGGWKSIEIMGEGKYHGRLLLNMERSEIENMARHAKENGVSFGFHLPIEGFNPASPDEETEQIWKKCLLIAEILEVEYVLFHLGSNPSIVAGLKSAADFSKKMLQELPEKTRLVIENVPDAENAVGASIDDLVSVIEMINDPRAGIMLDTGHCYMNEGEQFLDECQKAFPHLYGLHINDNHGEMDEHLQIGEGTIPFQPVLSALNGKPLKYVFETNTVERAEHSMNQVKMNQWGLQDVKN</sequence>
<evidence type="ECO:0000313" key="3">
    <source>
        <dbReference type="Proteomes" id="UP000287156"/>
    </source>
</evidence>
<reference evidence="2" key="1">
    <citation type="submission" date="2018-12" db="EMBL/GenBank/DDBJ databases">
        <authorList>
            <person name="Sun L."/>
            <person name="Chen Z."/>
        </authorList>
    </citation>
    <scope>NUCLEOTIDE SEQUENCE [LARGE SCALE GENOMIC DNA]</scope>
    <source>
        <strain evidence="2">3-2-2</strain>
    </source>
</reference>
<dbReference type="AlphaFoldDB" id="A0A429Y799"/>